<keyword evidence="10" id="KW-0704">Schiff base</keyword>
<comment type="pathway">
    <text evidence="2">Amino-acid biosynthesis; L-lysine biosynthesis via DAP pathway; (S)-tetrahydrodipicolinate from L-aspartate: step 3/4.</text>
</comment>
<dbReference type="NCBIfam" id="TIGR00674">
    <property type="entry name" value="dapA"/>
    <property type="match status" value="1"/>
</dbReference>
<dbReference type="InterPro" id="IPR002220">
    <property type="entry name" value="DapA-like"/>
</dbReference>
<comment type="catalytic activity">
    <reaction evidence="11">
        <text>L-aspartate 4-semialdehyde + pyruvate = (2S,4S)-4-hydroxy-2,3,4,5-tetrahydrodipicolinate + H2O + H(+)</text>
        <dbReference type="Rhea" id="RHEA:34171"/>
        <dbReference type="ChEBI" id="CHEBI:15361"/>
        <dbReference type="ChEBI" id="CHEBI:15377"/>
        <dbReference type="ChEBI" id="CHEBI:15378"/>
        <dbReference type="ChEBI" id="CHEBI:67139"/>
        <dbReference type="ChEBI" id="CHEBI:537519"/>
        <dbReference type="EC" id="4.3.3.7"/>
    </reaction>
</comment>
<keyword evidence="7" id="KW-0220">Diaminopimelate biosynthesis</keyword>
<comment type="function">
    <text evidence="1">Catalyzes the condensation of (S)-aspartate-beta-semialdehyde [(S)-ASA] and pyruvate to 4-hydroxy-tetrahydrodipicolinate (HTPA).</text>
</comment>
<feature type="active site" description="Proton donor/acceptor" evidence="14">
    <location>
        <position position="135"/>
    </location>
</feature>
<evidence type="ECO:0000256" key="14">
    <source>
        <dbReference type="PIRSR" id="PIRSR001365-1"/>
    </source>
</evidence>
<evidence type="ECO:0000256" key="1">
    <source>
        <dbReference type="ARBA" id="ARBA00003294"/>
    </source>
</evidence>
<dbReference type="PANTHER" id="PTHR12128">
    <property type="entry name" value="DIHYDRODIPICOLINATE SYNTHASE"/>
    <property type="match status" value="1"/>
</dbReference>
<evidence type="ECO:0000256" key="4">
    <source>
        <dbReference type="ARBA" id="ARBA00012086"/>
    </source>
</evidence>
<dbReference type="SUPFAM" id="SSF51569">
    <property type="entry name" value="Aldolase"/>
    <property type="match status" value="1"/>
</dbReference>
<feature type="binding site" evidence="15">
    <location>
        <position position="206"/>
    </location>
    <ligand>
        <name>pyruvate</name>
        <dbReference type="ChEBI" id="CHEBI:15361"/>
    </ligand>
</feature>
<evidence type="ECO:0000256" key="11">
    <source>
        <dbReference type="ARBA" id="ARBA00047836"/>
    </source>
</evidence>
<dbReference type="Proteomes" id="UP000199008">
    <property type="component" value="Unassembled WGS sequence"/>
</dbReference>
<evidence type="ECO:0000256" key="10">
    <source>
        <dbReference type="ARBA" id="ARBA00023270"/>
    </source>
</evidence>
<dbReference type="OrthoDB" id="9782828at2"/>
<dbReference type="Pfam" id="PF00701">
    <property type="entry name" value="DHDPS"/>
    <property type="match status" value="1"/>
</dbReference>
<evidence type="ECO:0000256" key="12">
    <source>
        <dbReference type="NCBIfam" id="TIGR00674"/>
    </source>
</evidence>
<evidence type="ECO:0000256" key="7">
    <source>
        <dbReference type="ARBA" id="ARBA00022915"/>
    </source>
</evidence>
<accession>A0A1G9AZR0</accession>
<dbReference type="CDD" id="cd00408">
    <property type="entry name" value="DHDPS-like"/>
    <property type="match status" value="1"/>
</dbReference>
<dbReference type="GO" id="GO:0009089">
    <property type="term" value="P:lysine biosynthetic process via diaminopimelate"/>
    <property type="evidence" value="ECO:0007669"/>
    <property type="project" value="UniProtKB-UniRule"/>
</dbReference>
<evidence type="ECO:0000256" key="6">
    <source>
        <dbReference type="ARBA" id="ARBA00022605"/>
    </source>
</evidence>
<dbReference type="SMART" id="SM01130">
    <property type="entry name" value="DHDPS"/>
    <property type="match status" value="1"/>
</dbReference>
<dbReference type="PRINTS" id="PR00146">
    <property type="entry name" value="DHPICSNTHASE"/>
</dbReference>
<evidence type="ECO:0000256" key="2">
    <source>
        <dbReference type="ARBA" id="ARBA00005120"/>
    </source>
</evidence>
<keyword evidence="5" id="KW-0963">Cytoplasm</keyword>
<dbReference type="STRING" id="576118.SAMN05216216_10259"/>
<evidence type="ECO:0000256" key="8">
    <source>
        <dbReference type="ARBA" id="ARBA00023154"/>
    </source>
</evidence>
<dbReference type="GO" id="GO:0019877">
    <property type="term" value="P:diaminopimelate biosynthetic process"/>
    <property type="evidence" value="ECO:0007669"/>
    <property type="project" value="UniProtKB-KW"/>
</dbReference>
<keyword evidence="8" id="KW-0457">Lysine biosynthesis</keyword>
<dbReference type="Gene3D" id="3.20.20.70">
    <property type="entry name" value="Aldolase class I"/>
    <property type="match status" value="1"/>
</dbReference>
<evidence type="ECO:0000256" key="5">
    <source>
        <dbReference type="ARBA" id="ARBA00022490"/>
    </source>
</evidence>
<keyword evidence="17" id="KW-1185">Reference proteome</keyword>
<protein>
    <recommendedName>
        <fullName evidence="4 12">4-hydroxy-tetrahydrodipicolinate synthase</fullName>
        <ecNumber evidence="4 12">4.3.3.7</ecNumber>
    </recommendedName>
</protein>
<keyword evidence="9 13" id="KW-0456">Lyase</keyword>
<dbReference type="GO" id="GO:0008840">
    <property type="term" value="F:4-hydroxy-tetrahydrodipicolinate synthase activity"/>
    <property type="evidence" value="ECO:0007669"/>
    <property type="project" value="UniProtKB-UniRule"/>
</dbReference>
<reference evidence="17" key="1">
    <citation type="submission" date="2016-10" db="EMBL/GenBank/DDBJ databases">
        <authorList>
            <person name="Varghese N."/>
            <person name="Submissions S."/>
        </authorList>
    </citation>
    <scope>NUCLEOTIDE SEQUENCE [LARGE SCALE GENOMIC DNA]</scope>
    <source>
        <strain evidence="17">CGMCC 1.8895</strain>
    </source>
</reference>
<organism evidence="16 17">
    <name type="scientific">Lacicoccus qingdaonensis</name>
    <dbReference type="NCBI Taxonomy" id="576118"/>
    <lineage>
        <taxon>Bacteria</taxon>
        <taxon>Bacillati</taxon>
        <taxon>Bacillota</taxon>
        <taxon>Bacilli</taxon>
        <taxon>Bacillales</taxon>
        <taxon>Salinicoccaceae</taxon>
        <taxon>Lacicoccus</taxon>
    </lineage>
</organism>
<dbReference type="PIRSF" id="PIRSF001365">
    <property type="entry name" value="DHDPS"/>
    <property type="match status" value="1"/>
</dbReference>
<evidence type="ECO:0000256" key="15">
    <source>
        <dbReference type="PIRSR" id="PIRSR001365-2"/>
    </source>
</evidence>
<dbReference type="AlphaFoldDB" id="A0A1G9AZR0"/>
<dbReference type="EMBL" id="FNFY01000002">
    <property type="protein sequence ID" value="SDK32806.1"/>
    <property type="molecule type" value="Genomic_DNA"/>
</dbReference>
<name>A0A1G9AZR0_9BACL</name>
<evidence type="ECO:0000313" key="17">
    <source>
        <dbReference type="Proteomes" id="UP000199008"/>
    </source>
</evidence>
<dbReference type="UniPathway" id="UPA00034">
    <property type="reaction ID" value="UER00017"/>
</dbReference>
<dbReference type="InterPro" id="IPR013785">
    <property type="entry name" value="Aldolase_TIM"/>
</dbReference>
<feature type="active site" description="Schiff-base intermediate with substrate" evidence="14">
    <location>
        <position position="163"/>
    </location>
</feature>
<dbReference type="InterPro" id="IPR005263">
    <property type="entry name" value="DapA"/>
</dbReference>
<dbReference type="RefSeq" id="WP_092984076.1">
    <property type="nucleotide sequence ID" value="NZ_FNFY01000002.1"/>
</dbReference>
<comment type="similarity">
    <text evidence="3 13">Belongs to the DapA family.</text>
</comment>
<dbReference type="PANTHER" id="PTHR12128:SF66">
    <property type="entry name" value="4-HYDROXY-2-OXOGLUTARATE ALDOLASE, MITOCHONDRIAL"/>
    <property type="match status" value="1"/>
</dbReference>
<keyword evidence="6" id="KW-0028">Amino-acid biosynthesis</keyword>
<evidence type="ECO:0000313" key="16">
    <source>
        <dbReference type="EMBL" id="SDK32806.1"/>
    </source>
</evidence>
<proteinExistence type="inferred from homology"/>
<evidence type="ECO:0000256" key="3">
    <source>
        <dbReference type="ARBA" id="ARBA00007592"/>
    </source>
</evidence>
<gene>
    <name evidence="16" type="ORF">SAMN05216216_10259</name>
</gene>
<sequence>MYKPYGMIPALPTPMKEGGVIDYDGLEKVINHVIENGVHGVLVGGSNGEYSLMTMEERKEVIKFVTDKTDGRVPVMAGTGCHREEDTIELTQYAAEVGVKSALVINPYYMVVRDEDIYNYYKKVAESTDISIIVYNYPDATGVMLEPELIDRIGRIENVTGIKNTTDGVHTSKLLQLTEDNPDFNVLTGFEDLIVPTLALGGVGAIGVVHNLAPDKVVKLYDLIVNDNNIKEATELNKKLQPLYNLVEEEVIPGTVKAGLEGLGLPGGPSRSPLPEASDEFKKKIKDYLEKLNG</sequence>
<evidence type="ECO:0000256" key="13">
    <source>
        <dbReference type="PIRNR" id="PIRNR001365"/>
    </source>
</evidence>
<dbReference type="EC" id="4.3.3.7" evidence="4 12"/>
<evidence type="ECO:0000256" key="9">
    <source>
        <dbReference type="ARBA" id="ARBA00023239"/>
    </source>
</evidence>